<proteinExistence type="predicted"/>
<organism evidence="1">
    <name type="scientific">marine sediment metagenome</name>
    <dbReference type="NCBI Taxonomy" id="412755"/>
    <lineage>
        <taxon>unclassified sequences</taxon>
        <taxon>metagenomes</taxon>
        <taxon>ecological metagenomes</taxon>
    </lineage>
</organism>
<dbReference type="SUPFAM" id="SSF51261">
    <property type="entry name" value="Duplicated hybrid motif"/>
    <property type="match status" value="1"/>
</dbReference>
<sequence length="191" mass="21004">PFSHPEWMVQAGERCGDAPFVMPTEGFIGYLWDDSFRIGHHHQGIDIFSGNPGDVTPVVAAYSGYLTRMSDWKSSLIIRIPNDPINPGRQIWTYYTHMASPEGESFIVSDFPPGTQEVYVESGTLLGYQGNYSGTPGNPVGVHLHFSIVKDDGQGRFKNELEIGNTLDPTPYFGLPLNAGHNTGEVPSCED</sequence>
<dbReference type="CDD" id="cd12797">
    <property type="entry name" value="M23_peptidase"/>
    <property type="match status" value="1"/>
</dbReference>
<dbReference type="EMBL" id="BARS01042151">
    <property type="protein sequence ID" value="GAG39875.1"/>
    <property type="molecule type" value="Genomic_DNA"/>
</dbReference>
<name>X0X9W4_9ZZZZ</name>
<dbReference type="InterPro" id="IPR011055">
    <property type="entry name" value="Dup_hybrid_motif"/>
</dbReference>
<dbReference type="AlphaFoldDB" id="X0X9W4"/>
<protein>
    <recommendedName>
        <fullName evidence="2">Peptidase M23 domain-containing protein</fullName>
    </recommendedName>
</protein>
<evidence type="ECO:0000313" key="1">
    <source>
        <dbReference type="EMBL" id="GAG39875.1"/>
    </source>
</evidence>
<dbReference type="Gene3D" id="2.70.70.10">
    <property type="entry name" value="Glucose Permease (Domain IIA)"/>
    <property type="match status" value="1"/>
</dbReference>
<feature type="non-terminal residue" evidence="1">
    <location>
        <position position="1"/>
    </location>
</feature>
<accession>X0X9W4</accession>
<reference evidence="1" key="1">
    <citation type="journal article" date="2014" name="Front. Microbiol.">
        <title>High frequency of phylogenetically diverse reductive dehalogenase-homologous genes in deep subseafloor sedimentary metagenomes.</title>
        <authorList>
            <person name="Kawai M."/>
            <person name="Futagami T."/>
            <person name="Toyoda A."/>
            <person name="Takaki Y."/>
            <person name="Nishi S."/>
            <person name="Hori S."/>
            <person name="Arai W."/>
            <person name="Tsubouchi T."/>
            <person name="Morono Y."/>
            <person name="Uchiyama I."/>
            <person name="Ito T."/>
            <person name="Fujiyama A."/>
            <person name="Inagaki F."/>
            <person name="Takami H."/>
        </authorList>
    </citation>
    <scope>NUCLEOTIDE SEQUENCE</scope>
    <source>
        <strain evidence="1">Expedition CK06-06</strain>
    </source>
</reference>
<gene>
    <name evidence="1" type="ORF">S01H1_63993</name>
</gene>
<comment type="caution">
    <text evidence="1">The sequence shown here is derived from an EMBL/GenBank/DDBJ whole genome shotgun (WGS) entry which is preliminary data.</text>
</comment>
<evidence type="ECO:0008006" key="2">
    <source>
        <dbReference type="Google" id="ProtNLM"/>
    </source>
</evidence>